<keyword evidence="3" id="KW-1185">Reference proteome</keyword>
<organism evidence="2 3">
    <name type="scientific">Trifolium medium</name>
    <dbReference type="NCBI Taxonomy" id="97028"/>
    <lineage>
        <taxon>Eukaryota</taxon>
        <taxon>Viridiplantae</taxon>
        <taxon>Streptophyta</taxon>
        <taxon>Embryophyta</taxon>
        <taxon>Tracheophyta</taxon>
        <taxon>Spermatophyta</taxon>
        <taxon>Magnoliopsida</taxon>
        <taxon>eudicotyledons</taxon>
        <taxon>Gunneridae</taxon>
        <taxon>Pentapetalae</taxon>
        <taxon>rosids</taxon>
        <taxon>fabids</taxon>
        <taxon>Fabales</taxon>
        <taxon>Fabaceae</taxon>
        <taxon>Papilionoideae</taxon>
        <taxon>50 kb inversion clade</taxon>
        <taxon>NPAAA clade</taxon>
        <taxon>Hologalegina</taxon>
        <taxon>IRL clade</taxon>
        <taxon>Trifolieae</taxon>
        <taxon>Trifolium</taxon>
    </lineage>
</organism>
<evidence type="ECO:0000313" key="2">
    <source>
        <dbReference type="EMBL" id="MCI71500.1"/>
    </source>
</evidence>
<comment type="caution">
    <text evidence="2">The sequence shown here is derived from an EMBL/GenBank/DDBJ whole genome shotgun (WGS) entry which is preliminary data.</text>
</comment>
<accession>A0A392UGB4</accession>
<feature type="non-terminal residue" evidence="2">
    <location>
        <position position="1"/>
    </location>
</feature>
<feature type="region of interest" description="Disordered" evidence="1">
    <location>
        <begin position="1"/>
        <end position="27"/>
    </location>
</feature>
<evidence type="ECO:0000256" key="1">
    <source>
        <dbReference type="SAM" id="MobiDB-lite"/>
    </source>
</evidence>
<name>A0A392UGB4_9FABA</name>
<dbReference type="Proteomes" id="UP000265520">
    <property type="component" value="Unassembled WGS sequence"/>
</dbReference>
<protein>
    <submittedName>
        <fullName evidence="2">Uncharacterized protein</fullName>
    </submittedName>
</protein>
<evidence type="ECO:0000313" key="3">
    <source>
        <dbReference type="Proteomes" id="UP000265520"/>
    </source>
</evidence>
<dbReference type="AlphaFoldDB" id="A0A392UGB4"/>
<dbReference type="EMBL" id="LXQA010797439">
    <property type="protein sequence ID" value="MCI71500.1"/>
    <property type="molecule type" value="Genomic_DNA"/>
</dbReference>
<reference evidence="2 3" key="1">
    <citation type="journal article" date="2018" name="Front. Plant Sci.">
        <title>Red Clover (Trifolium pratense) and Zigzag Clover (T. medium) - A Picture of Genomic Similarities and Differences.</title>
        <authorList>
            <person name="Dluhosova J."/>
            <person name="Istvanek J."/>
            <person name="Nedelnik J."/>
            <person name="Repkova J."/>
        </authorList>
    </citation>
    <scope>NUCLEOTIDE SEQUENCE [LARGE SCALE GENOMIC DNA]</scope>
    <source>
        <strain evidence="3">cv. 10/8</strain>
        <tissue evidence="2">Leaf</tissue>
    </source>
</reference>
<proteinExistence type="predicted"/>
<sequence>KFARARCKARPTSSQEQASLPGLAARLARRPSTNKRVFCGGLS</sequence>